<dbReference type="Gene3D" id="3.10.129.110">
    <property type="entry name" value="Polyketide synthase dehydratase"/>
    <property type="match status" value="1"/>
</dbReference>
<gene>
    <name evidence="12" type="ORF">E0Z10_g3950</name>
</gene>
<dbReference type="SMART" id="SM00823">
    <property type="entry name" value="PKS_PP"/>
    <property type="match status" value="1"/>
</dbReference>
<dbReference type="Gene3D" id="1.10.1200.10">
    <property type="entry name" value="ACP-like"/>
    <property type="match status" value="1"/>
</dbReference>
<keyword evidence="13" id="KW-1185">Reference proteome</keyword>
<dbReference type="InterPro" id="IPR049552">
    <property type="entry name" value="PKS_DH_N"/>
</dbReference>
<dbReference type="Gene3D" id="3.40.50.720">
    <property type="entry name" value="NAD(P)-binding Rossmann-like Domain"/>
    <property type="match status" value="1"/>
</dbReference>
<name>A0A4Z0YXU1_9PEZI</name>
<sequence length="1784" mass="191357">MATEDTSPSTPDHKSGSESGWATPSSLSDVAEFRDFVDFNTNDVAVVGIACRVAGGNHSPEQLWQSILAKRDASSEIPSWRWEPYQYRGVGNMKELKKTTNRGYFLDALENFDPAFFGISPKEAEQMDPQQRLSLEVTWEALENAGIDPKSLSGSDTAVFMGVNSDDYSKLLLEDLPNVEAWMGIGTAYCGVPNRISYHLNLMGPSTAVDAACASSLVAIHHGRQAILSGESTVAITGGVNALSGPGLTRVLDKAGAISPDGSCLSFDDDAHGYGRGEGSAVVVLKRMDQAIRDGNNILAILKGSAVAQDGKTNGIMAPNAKAQELVAHQALRLAKIDAATIDYVEAHATSTPLGDPTEVSAIAAVYGASRTSANPVSIGSVKPNIGHLEAGAGAMGFIKAIMAINKAQFPPQANLKKLNSKIDWEKSGTRVVREASEWTEPSDHPRRAAICSYGYGGTVSHAIIEEAPYSIRNHAEINDGSSPVLLILSAPQEKRLAVQASSIAAWLTTPEAKGSRRGCRALKAFVAGSKQEWSSQDVVLGPTVNKDVVWVFSGHGAQWQDMGKELIHNPVFYRAIQPLDEITQLEGDFSVIDALKNGEHFDESDHVQILTYVVQVGLAAVLGSKGLRPSAIIGHSVGEIAAAVAAGSLSPEEGAVIVTRRAKLYAQVKGQGGMYMVNAPFDEIKNELGEDGDVVAAINSSPSSCVVSGRSDAVTAFAEGMKSRGVKAMKVATDIAFHSRSMLSPLADPLKKILVGDIKPKPAKIPLYSTADADPRYAGLRDADYWVRNMVSPVLLSSAVSAALSDGFRLFLEVSSHPIVSHSINETIMDQGINDEDFAVLPTLRRNKVTEPCILHAVGSLFVKGADIDFRKQFGPKSRWSTLVPGTPWAHKAIWRKVSGEPSDGASSLLTHDVEKHTLLGLRSPLGGTNTVLYTTKLDNNTKPFPGSHPLHGTEIVPAAVLVNTFHHATKAATLSNITLRVPVAINAPRDVQVVVDDESIKITSQLQQGTESGDHSWVTHTTGRWSASNDNKDGEHALWIDIEATKKRIGAVLPSNFSIDYLDKVGVSAMGFPWAVTEHYGTLKEMIARVDSAPNHTASDLPWDTSSWASILDAATSVGSTIFFDNPKLRMPAQIEKVHFFAGYGTQPPKTAYLYVEDASERGAPAVHVSVCDEDGNVVAKFQSMRFSEIEGTPGVSGSVESLVHSLAWVPAPFESKAIAWENAVLISDDETMLSRYSKQLKIRIQAKEILQFSTAADFVKAASIAPNTAILYCPGPTTSLAEVPAKSEAFIDQLLTLTKHVIRTASSVSNVKVFALTSAVGAAETPTALAQAPMHGLARIIASEHPDNWGALIDVDDEENTAFPIMAIKYVRDQDVIRIENDLPRVARLQTFPRELRYSPEEAATRTLLPKPEGTYLITGGLGALGLRVASWLVEKGARRVLLLSRRGLPPRREWASIEQDNSLYAAIETIQELEQAGATIHAVPLDIGAAGAHIQLQNVLDQLSLPPVLGVVHAAGTLEDQLVLDTTADSFARVLAPKVSGALALNTVFPPGALDWFVLFSSCGQLFGFPGQSSYASGNAFLDSLATHRRRQGDNAVAFQWTSWHGLGMAASTDFITAELESKGITDITVEEGFRAWEHTAGYNIDHGVVLRSLAFDDGEPLPVSILEDIAVRRSAPETSASTEEGQKDASGGMPSSGPELKAWLDLKIRGIISGVLMLSGPEEVEGRAAIADLGVDSVMTVTLRKKLQSALKVKVPPTLTWSHPTANHLVTWFEEKLTT</sequence>
<dbReference type="PROSITE" id="PS00012">
    <property type="entry name" value="PHOSPHOPANTETHEINE"/>
    <property type="match status" value="1"/>
</dbReference>
<feature type="region of interest" description="Disordered" evidence="8">
    <location>
        <begin position="1679"/>
        <end position="1701"/>
    </location>
</feature>
<dbReference type="InterPro" id="IPR042104">
    <property type="entry name" value="PKS_dehydratase_sf"/>
</dbReference>
<evidence type="ECO:0000256" key="2">
    <source>
        <dbReference type="ARBA" id="ARBA00022553"/>
    </source>
</evidence>
<reference evidence="12 13" key="1">
    <citation type="submission" date="2019-03" db="EMBL/GenBank/DDBJ databases">
        <title>Draft genome sequence of Xylaria hypoxylon DSM 108379, a ubiquitous saprotrophic-parasitic fungi on hardwood.</title>
        <authorList>
            <person name="Buettner E."/>
            <person name="Leonhardt S."/>
            <person name="Gebauer A.M."/>
            <person name="Liers C."/>
            <person name="Hofrichter M."/>
            <person name="Kellner H."/>
        </authorList>
    </citation>
    <scope>NUCLEOTIDE SEQUENCE [LARGE SCALE GENOMIC DNA]</scope>
    <source>
        <strain evidence="12 13">DSM 108379</strain>
    </source>
</reference>
<evidence type="ECO:0000313" key="13">
    <source>
        <dbReference type="Proteomes" id="UP000297716"/>
    </source>
</evidence>
<evidence type="ECO:0000313" key="12">
    <source>
        <dbReference type="EMBL" id="TGJ84768.1"/>
    </source>
</evidence>
<dbReference type="SMART" id="SM00827">
    <property type="entry name" value="PKS_AT"/>
    <property type="match status" value="1"/>
</dbReference>
<dbReference type="Pfam" id="PF08659">
    <property type="entry name" value="KR"/>
    <property type="match status" value="1"/>
</dbReference>
<evidence type="ECO:0000256" key="5">
    <source>
        <dbReference type="ARBA" id="ARBA00023268"/>
    </source>
</evidence>
<dbReference type="InterPro" id="IPR020807">
    <property type="entry name" value="PKS_DH"/>
</dbReference>
<dbReference type="Gene3D" id="3.40.47.10">
    <property type="match status" value="1"/>
</dbReference>
<dbReference type="Pfam" id="PF00698">
    <property type="entry name" value="Acyl_transf_1"/>
    <property type="match status" value="1"/>
</dbReference>
<keyword evidence="1" id="KW-0596">Phosphopantetheine</keyword>
<dbReference type="InterPro" id="IPR013968">
    <property type="entry name" value="PKS_KR"/>
</dbReference>
<feature type="region of interest" description="C-terminal hotdog fold" evidence="7">
    <location>
        <begin position="1052"/>
        <end position="1198"/>
    </location>
</feature>
<feature type="domain" description="Carrier" evidence="9">
    <location>
        <begin position="1707"/>
        <end position="1782"/>
    </location>
</feature>
<dbReference type="Pfam" id="PF00550">
    <property type="entry name" value="PP-binding"/>
    <property type="match status" value="1"/>
</dbReference>
<dbReference type="PROSITE" id="PS52019">
    <property type="entry name" value="PKS_MFAS_DH"/>
    <property type="match status" value="1"/>
</dbReference>
<dbReference type="InterPro" id="IPR036291">
    <property type="entry name" value="NAD(P)-bd_dom_sf"/>
</dbReference>
<feature type="domain" description="Ketosynthase family 3 (KS3)" evidence="10">
    <location>
        <begin position="41"/>
        <end position="467"/>
    </location>
</feature>
<dbReference type="PROSITE" id="PS00606">
    <property type="entry name" value="KS3_1"/>
    <property type="match status" value="1"/>
</dbReference>
<dbReference type="InterPro" id="IPR032821">
    <property type="entry name" value="PKS_assoc"/>
</dbReference>
<dbReference type="Pfam" id="PF02801">
    <property type="entry name" value="Ketoacyl-synt_C"/>
    <property type="match status" value="1"/>
</dbReference>
<feature type="active site" description="Proton acceptor; for dehydratase activity" evidence="7">
    <location>
        <position position="950"/>
    </location>
</feature>
<dbReference type="SUPFAM" id="SSF47336">
    <property type="entry name" value="ACP-like"/>
    <property type="match status" value="1"/>
</dbReference>
<keyword evidence="2" id="KW-0597">Phosphoprotein</keyword>
<dbReference type="InterPro" id="IPR057326">
    <property type="entry name" value="KR_dom"/>
</dbReference>
<evidence type="ECO:0000259" key="11">
    <source>
        <dbReference type="PROSITE" id="PS52019"/>
    </source>
</evidence>
<dbReference type="InterPro" id="IPR001227">
    <property type="entry name" value="Ac_transferase_dom_sf"/>
</dbReference>
<keyword evidence="5" id="KW-0511">Multifunctional enzyme</keyword>
<dbReference type="SMART" id="SM00822">
    <property type="entry name" value="PKS_KR"/>
    <property type="match status" value="1"/>
</dbReference>
<evidence type="ECO:0000256" key="7">
    <source>
        <dbReference type="PROSITE-ProRule" id="PRU01363"/>
    </source>
</evidence>
<dbReference type="GO" id="GO:0004315">
    <property type="term" value="F:3-oxoacyl-[acyl-carrier-protein] synthase activity"/>
    <property type="evidence" value="ECO:0007669"/>
    <property type="project" value="InterPro"/>
</dbReference>
<dbReference type="InterPro" id="IPR014030">
    <property type="entry name" value="Ketoacyl_synth_N"/>
</dbReference>
<accession>A0A4Z0YXU1</accession>
<dbReference type="InterPro" id="IPR006162">
    <property type="entry name" value="Ppantetheine_attach_site"/>
</dbReference>
<keyword evidence="3" id="KW-0808">Transferase</keyword>
<evidence type="ECO:0000256" key="1">
    <source>
        <dbReference type="ARBA" id="ARBA00022450"/>
    </source>
</evidence>
<dbReference type="SMART" id="SM00825">
    <property type="entry name" value="PKS_KS"/>
    <property type="match status" value="1"/>
</dbReference>
<dbReference type="EC" id="2.3.1.165" evidence="6"/>
<dbReference type="Pfam" id="PF00109">
    <property type="entry name" value="ketoacyl-synt"/>
    <property type="match status" value="1"/>
</dbReference>
<organism evidence="12 13">
    <name type="scientific">Xylaria hypoxylon</name>
    <dbReference type="NCBI Taxonomy" id="37992"/>
    <lineage>
        <taxon>Eukaryota</taxon>
        <taxon>Fungi</taxon>
        <taxon>Dikarya</taxon>
        <taxon>Ascomycota</taxon>
        <taxon>Pezizomycotina</taxon>
        <taxon>Sordariomycetes</taxon>
        <taxon>Xylariomycetidae</taxon>
        <taxon>Xylariales</taxon>
        <taxon>Xylariaceae</taxon>
        <taxon>Xylaria</taxon>
    </lineage>
</organism>
<dbReference type="InterPro" id="IPR016036">
    <property type="entry name" value="Malonyl_transacylase_ACP-bd"/>
</dbReference>
<dbReference type="GO" id="GO:0044550">
    <property type="term" value="P:secondary metabolite biosynthetic process"/>
    <property type="evidence" value="ECO:0007669"/>
    <property type="project" value="TreeGrafter"/>
</dbReference>
<dbReference type="InterPro" id="IPR016035">
    <property type="entry name" value="Acyl_Trfase/lysoPLipase"/>
</dbReference>
<comment type="caution">
    <text evidence="12">The sequence shown here is derived from an EMBL/GenBank/DDBJ whole genome shotgun (WGS) entry which is preliminary data.</text>
</comment>
<dbReference type="Proteomes" id="UP000297716">
    <property type="component" value="Unassembled WGS sequence"/>
</dbReference>
<evidence type="ECO:0000256" key="3">
    <source>
        <dbReference type="ARBA" id="ARBA00022679"/>
    </source>
</evidence>
<dbReference type="CDD" id="cd00833">
    <property type="entry name" value="PKS"/>
    <property type="match status" value="1"/>
</dbReference>
<dbReference type="InterPro" id="IPR049900">
    <property type="entry name" value="PKS_mFAS_DH"/>
</dbReference>
<dbReference type="Gene3D" id="3.40.366.10">
    <property type="entry name" value="Malonyl-Coenzyme A Acyl Carrier Protein, domain 2"/>
    <property type="match status" value="1"/>
</dbReference>
<dbReference type="EMBL" id="SKBN01000059">
    <property type="protein sequence ID" value="TGJ84768.1"/>
    <property type="molecule type" value="Genomic_DNA"/>
</dbReference>
<dbReference type="STRING" id="37992.A0A4Z0YXU1"/>
<evidence type="ECO:0000259" key="9">
    <source>
        <dbReference type="PROSITE" id="PS50075"/>
    </source>
</evidence>
<feature type="domain" description="PKS/mFAS DH" evidence="11">
    <location>
        <begin position="918"/>
        <end position="1198"/>
    </location>
</feature>
<evidence type="ECO:0000256" key="4">
    <source>
        <dbReference type="ARBA" id="ARBA00023002"/>
    </source>
</evidence>
<evidence type="ECO:0000256" key="6">
    <source>
        <dbReference type="ARBA" id="ARBA00038879"/>
    </source>
</evidence>
<evidence type="ECO:0000256" key="8">
    <source>
        <dbReference type="SAM" id="MobiDB-lite"/>
    </source>
</evidence>
<dbReference type="InterPro" id="IPR036736">
    <property type="entry name" value="ACP-like_sf"/>
</dbReference>
<dbReference type="SUPFAM" id="SSF52151">
    <property type="entry name" value="FabD/lysophospholipase-like"/>
    <property type="match status" value="1"/>
</dbReference>
<feature type="region of interest" description="Disordered" evidence="8">
    <location>
        <begin position="1"/>
        <end position="24"/>
    </location>
</feature>
<dbReference type="OrthoDB" id="5334845at2759"/>
<dbReference type="InterPro" id="IPR014031">
    <property type="entry name" value="Ketoacyl_synth_C"/>
</dbReference>
<dbReference type="SMART" id="SM00826">
    <property type="entry name" value="PKS_DH"/>
    <property type="match status" value="1"/>
</dbReference>
<dbReference type="GO" id="GO:0016491">
    <property type="term" value="F:oxidoreductase activity"/>
    <property type="evidence" value="ECO:0007669"/>
    <property type="project" value="UniProtKB-KW"/>
</dbReference>
<evidence type="ECO:0000259" key="10">
    <source>
        <dbReference type="PROSITE" id="PS52004"/>
    </source>
</evidence>
<dbReference type="PANTHER" id="PTHR43775:SF22">
    <property type="entry name" value="SYNTHASE, PUTATIVE (JCVI)-RELATED"/>
    <property type="match status" value="1"/>
</dbReference>
<dbReference type="InterPro" id="IPR016039">
    <property type="entry name" value="Thiolase-like"/>
</dbReference>
<proteinExistence type="predicted"/>
<dbReference type="Pfam" id="PF21089">
    <property type="entry name" value="PKS_DH_N"/>
    <property type="match status" value="1"/>
</dbReference>
<dbReference type="CDD" id="cd05274">
    <property type="entry name" value="KR_FAS_SDR_x"/>
    <property type="match status" value="1"/>
</dbReference>
<dbReference type="SUPFAM" id="SSF51735">
    <property type="entry name" value="NAD(P)-binding Rossmann-fold domains"/>
    <property type="match status" value="2"/>
</dbReference>
<feature type="active site" description="Proton donor; for dehydratase activity" evidence="7">
    <location>
        <position position="1115"/>
    </location>
</feature>
<dbReference type="SUPFAM" id="SSF55048">
    <property type="entry name" value="Probable ACP-binding domain of malonyl-CoA ACP transacylase"/>
    <property type="match status" value="1"/>
</dbReference>
<dbReference type="GO" id="GO:0031177">
    <property type="term" value="F:phosphopantetheine binding"/>
    <property type="evidence" value="ECO:0007669"/>
    <property type="project" value="InterPro"/>
</dbReference>
<dbReference type="PANTHER" id="PTHR43775">
    <property type="entry name" value="FATTY ACID SYNTHASE"/>
    <property type="match status" value="1"/>
</dbReference>
<dbReference type="InterPro" id="IPR009081">
    <property type="entry name" value="PP-bd_ACP"/>
</dbReference>
<dbReference type="InterPro" id="IPR050091">
    <property type="entry name" value="PKS_NRPS_Biosynth_Enz"/>
</dbReference>
<keyword evidence="4" id="KW-0560">Oxidoreductase</keyword>
<dbReference type="Pfam" id="PF16197">
    <property type="entry name" value="KAsynt_C_assoc"/>
    <property type="match status" value="1"/>
</dbReference>
<protein>
    <recommendedName>
        <fullName evidence="6">6-methylsalicylic acid synthase</fullName>
        <ecNumber evidence="6">2.3.1.165</ecNumber>
    </recommendedName>
</protein>
<dbReference type="InterPro" id="IPR020806">
    <property type="entry name" value="PKS_PP-bd"/>
</dbReference>
<feature type="region of interest" description="N-terminal hotdog fold" evidence="7">
    <location>
        <begin position="918"/>
        <end position="1034"/>
    </location>
</feature>
<dbReference type="SUPFAM" id="SSF53901">
    <property type="entry name" value="Thiolase-like"/>
    <property type="match status" value="1"/>
</dbReference>
<dbReference type="InterPro" id="IPR018201">
    <property type="entry name" value="Ketoacyl_synth_AS"/>
</dbReference>
<dbReference type="Gene3D" id="3.30.70.3290">
    <property type="match status" value="1"/>
</dbReference>
<dbReference type="GO" id="GO:0004312">
    <property type="term" value="F:fatty acid synthase activity"/>
    <property type="evidence" value="ECO:0007669"/>
    <property type="project" value="TreeGrafter"/>
</dbReference>
<dbReference type="GO" id="GO:0050641">
    <property type="term" value="F:6-methylsalicylic acid synthase activity"/>
    <property type="evidence" value="ECO:0007669"/>
    <property type="project" value="UniProtKB-EC"/>
</dbReference>
<dbReference type="InterPro" id="IPR014043">
    <property type="entry name" value="Acyl_transferase_dom"/>
</dbReference>
<dbReference type="PROSITE" id="PS52004">
    <property type="entry name" value="KS3_2"/>
    <property type="match status" value="1"/>
</dbReference>
<dbReference type="PROSITE" id="PS50075">
    <property type="entry name" value="CARRIER"/>
    <property type="match status" value="1"/>
</dbReference>
<feature type="compositionally biased region" description="Polar residues" evidence="8">
    <location>
        <begin position="1"/>
        <end position="10"/>
    </location>
</feature>
<dbReference type="GO" id="GO:0006633">
    <property type="term" value="P:fatty acid biosynthetic process"/>
    <property type="evidence" value="ECO:0007669"/>
    <property type="project" value="InterPro"/>
</dbReference>
<dbReference type="SMART" id="SM01294">
    <property type="entry name" value="PKS_PP_betabranch"/>
    <property type="match status" value="1"/>
</dbReference>
<dbReference type="InterPro" id="IPR020841">
    <property type="entry name" value="PKS_Beta-ketoAc_synthase_dom"/>
</dbReference>